<name>A0A6H1P604_PRIMG</name>
<reference evidence="4 5" key="2">
    <citation type="submission" date="2020-04" db="EMBL/GenBank/DDBJ databases">
        <authorList>
            <person name="Fomenkov A."/>
            <person name="Anton B.P."/>
            <person name="Roberts R.J."/>
        </authorList>
    </citation>
    <scope>NUCLEOTIDE SEQUENCE [LARGE SCALE GENOMIC DNA]</scope>
    <source>
        <strain evidence="4 5">S2</strain>
    </source>
</reference>
<dbReference type="InterPro" id="IPR015402">
    <property type="entry name" value="DUF1980"/>
</dbReference>
<dbReference type="NCBIfam" id="TIGR03943">
    <property type="entry name" value="TIGR03943 family putative permease subunit"/>
    <property type="match status" value="1"/>
</dbReference>
<protein>
    <submittedName>
        <fullName evidence="4">TIGR03943 family protein</fullName>
    </submittedName>
</protein>
<accession>A0A6H1P604</accession>
<dbReference type="Pfam" id="PF09323">
    <property type="entry name" value="DUF1980"/>
    <property type="match status" value="1"/>
</dbReference>
<evidence type="ECO:0000259" key="2">
    <source>
        <dbReference type="Pfam" id="PF09323"/>
    </source>
</evidence>
<evidence type="ECO:0000313" key="4">
    <source>
        <dbReference type="EMBL" id="QIZ08837.1"/>
    </source>
</evidence>
<keyword evidence="1" id="KW-0812">Transmembrane</keyword>
<evidence type="ECO:0000256" key="1">
    <source>
        <dbReference type="SAM" id="Phobius"/>
    </source>
</evidence>
<dbReference type="EMBL" id="CP051128">
    <property type="protein sequence ID" value="QIZ08837.1"/>
    <property type="molecule type" value="Genomic_DNA"/>
</dbReference>
<reference evidence="4 5" key="1">
    <citation type="submission" date="2020-04" db="EMBL/GenBank/DDBJ databases">
        <title>Genome-Wide Identification of 5-Methylcytosine Sites in Bacterial Genomes By High-Throughput Sequencing of MspJI Restriction Fragments.</title>
        <authorList>
            <person name="Wu V."/>
        </authorList>
    </citation>
    <scope>NUCLEOTIDE SEQUENCE [LARGE SCALE GENOMIC DNA]</scope>
    <source>
        <strain evidence="4 5">S2</strain>
    </source>
</reference>
<feature type="domain" description="DUF1980" evidence="2">
    <location>
        <begin position="2"/>
        <end position="114"/>
    </location>
</feature>
<dbReference type="Pfam" id="PF21537">
    <property type="entry name" value="DUF1980_C"/>
    <property type="match status" value="1"/>
</dbReference>
<dbReference type="PANTHER" id="PTHR40047">
    <property type="entry name" value="UPF0703 PROTEIN YCGQ"/>
    <property type="match status" value="1"/>
</dbReference>
<dbReference type="PANTHER" id="PTHR40047:SF1">
    <property type="entry name" value="UPF0703 PROTEIN YCGQ"/>
    <property type="match status" value="1"/>
</dbReference>
<evidence type="ECO:0000313" key="5">
    <source>
        <dbReference type="Proteomes" id="UP000501868"/>
    </source>
</evidence>
<feature type="transmembrane region" description="Helical" evidence="1">
    <location>
        <begin position="82"/>
        <end position="101"/>
    </location>
</feature>
<dbReference type="InterPro" id="IPR048493">
    <property type="entry name" value="DUF1980_N"/>
</dbReference>
<keyword evidence="1" id="KW-0472">Membrane</keyword>
<sequence>MIRSLILIGFTYLIFQMHLTGDINKYINMKYSYLSATAGYALLVLTIVQIFMLSKGESKDAGCGHDHCGHNHSKENKWYKKVFIYPIFAFPIISGLFFPIATLDSNIVKAKGFHFPIYDEGKGDSFMQQQFLRPDTSVYYGKDDYDVLMKKEKKKYVNKETILLNDKNYLKGMETIYNFPGDFLGKEIEFKGFVFNDSETINKNQIFVFRFGVIHCIADSGVFGMLVEMPDGTKLKNDQWVTVKGKISTIYYQPFKTNIPYLKVEDWSTTSAPKEEYVFRGY</sequence>
<gene>
    <name evidence="4" type="ORF">HFZ78_20770</name>
</gene>
<dbReference type="AlphaFoldDB" id="A0A6H1P604"/>
<dbReference type="InterPro" id="IPR048447">
    <property type="entry name" value="DUF1980_C"/>
</dbReference>
<keyword evidence="1" id="KW-1133">Transmembrane helix</keyword>
<proteinExistence type="predicted"/>
<feature type="domain" description="DUF1980" evidence="3">
    <location>
        <begin position="139"/>
        <end position="280"/>
    </location>
</feature>
<organism evidence="4 5">
    <name type="scientific">Priestia megaterium</name>
    <name type="common">Bacillus megaterium</name>
    <dbReference type="NCBI Taxonomy" id="1404"/>
    <lineage>
        <taxon>Bacteria</taxon>
        <taxon>Bacillati</taxon>
        <taxon>Bacillota</taxon>
        <taxon>Bacilli</taxon>
        <taxon>Bacillales</taxon>
        <taxon>Bacillaceae</taxon>
        <taxon>Priestia</taxon>
    </lineage>
</organism>
<dbReference type="Proteomes" id="UP000501868">
    <property type="component" value="Chromosome"/>
</dbReference>
<evidence type="ECO:0000259" key="3">
    <source>
        <dbReference type="Pfam" id="PF21537"/>
    </source>
</evidence>
<dbReference type="InterPro" id="IPR052955">
    <property type="entry name" value="UPF0703_membrane_permease"/>
</dbReference>
<feature type="transmembrane region" description="Helical" evidence="1">
    <location>
        <begin position="31"/>
        <end position="52"/>
    </location>
</feature>